<comment type="caution">
    <text evidence="2">The sequence shown here is derived from an EMBL/GenBank/DDBJ whole genome shotgun (WGS) entry which is preliminary data.</text>
</comment>
<evidence type="ECO:0000313" key="1">
    <source>
        <dbReference type="EMBL" id="EEX93997.1"/>
    </source>
</evidence>
<dbReference type="EMBL" id="ACZV01000004">
    <property type="protein sequence ID" value="EEX93997.1"/>
    <property type="molecule type" value="Genomic_DNA"/>
</dbReference>
<protein>
    <submittedName>
        <fullName evidence="2">Uncharacterized protein</fullName>
    </submittedName>
</protein>
<sequence length="53" mass="6121">MTQQQFELIKKELKKLSTHQLRILKCEINSELDAESKSAITDEELKLISSLFA</sequence>
<name>C9QFG1_VIBOR</name>
<evidence type="ECO:0000313" key="3">
    <source>
        <dbReference type="Proteomes" id="UP000002817"/>
    </source>
</evidence>
<proteinExistence type="predicted"/>
<dbReference type="RefSeq" id="WP_004411678.1">
    <property type="nucleotide sequence ID" value="NZ_ACZV01000004.1"/>
</dbReference>
<dbReference type="Proteomes" id="UP000003515">
    <property type="component" value="Unassembled WGS sequence"/>
</dbReference>
<dbReference type="PATRIC" id="fig|675816.5.peg.809"/>
<organism evidence="2 3">
    <name type="scientific">Vibrio orientalis CIP 102891 = ATCC 33934</name>
    <dbReference type="NCBI Taxonomy" id="675816"/>
    <lineage>
        <taxon>Bacteria</taxon>
        <taxon>Pseudomonadati</taxon>
        <taxon>Pseudomonadota</taxon>
        <taxon>Gammaproteobacteria</taxon>
        <taxon>Vibrionales</taxon>
        <taxon>Vibrionaceae</taxon>
        <taxon>Vibrio</taxon>
        <taxon>Vibrio oreintalis group</taxon>
    </lineage>
</organism>
<dbReference type="STRING" id="675816.VIA_001155"/>
<dbReference type="Proteomes" id="UP000002817">
    <property type="component" value="Unassembled WGS sequence"/>
</dbReference>
<reference evidence="1 4" key="1">
    <citation type="submission" date="2009-10" db="EMBL/GenBank/DDBJ databases">
        <authorList>
            <consortium name="Los Alamos National Laboratory (LANL)"/>
            <consortium name="National Microbial Pathogen Data Resource (NMPDR)"/>
            <person name="Munk A.C."/>
            <person name="Chertkov O."/>
            <person name="Tapia R."/>
            <person name="Green L."/>
            <person name="Rogers Y."/>
            <person name="Detter J.C."/>
            <person name="Bruce D."/>
            <person name="Brettin T.S."/>
            <person name="Colwell R.R."/>
            <person name="Huq A."/>
            <person name="Grim C.J."/>
            <person name="Hasan N.A."/>
            <person name="Bartels D."/>
            <person name="Vonstein V."/>
        </authorList>
    </citation>
    <scope>NUCLEOTIDE SEQUENCE [LARGE SCALE GENOMIC DNA]</scope>
    <source>
        <strain evidence="1 4">CIP 102891</strain>
    </source>
</reference>
<reference evidence="2" key="2">
    <citation type="submission" date="2011-08" db="EMBL/GenBank/DDBJ databases">
        <authorList>
            <person name="Hoffman M."/>
            <person name="Strain E.A."/>
            <person name="Brown E."/>
            <person name="Allard M.W."/>
        </authorList>
    </citation>
    <scope>NUCLEOTIDE SEQUENCE</scope>
    <source>
        <strain evidence="2">CIP 102891</strain>
    </source>
</reference>
<evidence type="ECO:0000313" key="2">
    <source>
        <dbReference type="EMBL" id="EGU52861.1"/>
    </source>
</evidence>
<reference evidence="2 3" key="3">
    <citation type="journal article" date="2012" name="Int. J. Syst. Evol. Microbiol.">
        <title>Vibrio caribbeanicus sp. nov., isolated from the marine sponge Scleritoderma cyanea.</title>
        <authorList>
            <person name="Hoffmann M."/>
            <person name="Monday S.R."/>
            <person name="Allard M.W."/>
            <person name="Strain E.A."/>
            <person name="Whittaker P."/>
            <person name="Naum M."/>
            <person name="McCarthy P.J."/>
            <person name="Lopez J.V."/>
            <person name="Fischer M."/>
            <person name="Brown E.W."/>
        </authorList>
    </citation>
    <scope>NUCLEOTIDE SEQUENCE [LARGE SCALE GENOMIC DNA]</scope>
    <source>
        <strain evidence="2">CIP 102891</strain>
        <strain evidence="3">CIP 102891 / ATCC 33934</strain>
    </source>
</reference>
<dbReference type="AlphaFoldDB" id="C9QFG1"/>
<keyword evidence="4" id="KW-1185">Reference proteome</keyword>
<evidence type="ECO:0000313" key="4">
    <source>
        <dbReference type="Proteomes" id="UP000003515"/>
    </source>
</evidence>
<gene>
    <name evidence="1" type="ORF">VIA_001155</name>
    <name evidence="2" type="ORF">VIOR3934_08701</name>
</gene>
<accession>C9QFG1</accession>
<dbReference type="EMBL" id="AFWH01000011">
    <property type="protein sequence ID" value="EGU52861.1"/>
    <property type="molecule type" value="Genomic_DNA"/>
</dbReference>